<reference evidence="9" key="2">
    <citation type="submission" date="2015-01" db="EMBL/GenBank/DDBJ databases">
        <title>Complete genome sequence of Methylobacterium aquaticum strain 22A.</title>
        <authorList>
            <person name="Tani A."/>
            <person name="Ogura Y."/>
            <person name="Hayashi T."/>
        </authorList>
    </citation>
    <scope>NUCLEOTIDE SEQUENCE [LARGE SCALE GENOMIC DNA]</scope>
    <source>
        <strain evidence="9">MA-22A</strain>
        <plasmid evidence="9">Plasmid pMaq22A_1p DNA</plasmid>
    </source>
</reference>
<dbReference type="InterPro" id="IPR009153">
    <property type="entry name" value="Cyt_cL"/>
</dbReference>
<keyword evidence="3 4" id="KW-0408">Iron</keyword>
<evidence type="ECO:0000256" key="3">
    <source>
        <dbReference type="ARBA" id="ARBA00023004"/>
    </source>
</evidence>
<dbReference type="GO" id="GO:0015945">
    <property type="term" value="P:methanol metabolic process"/>
    <property type="evidence" value="ECO:0007669"/>
    <property type="project" value="UniProtKB-UniRule"/>
</dbReference>
<protein>
    <recommendedName>
        <fullName evidence="4">Cytochrome c-L</fullName>
    </recommendedName>
</protein>
<dbReference type="GO" id="GO:0042597">
    <property type="term" value="C:periplasmic space"/>
    <property type="evidence" value="ECO:0007669"/>
    <property type="project" value="UniProtKB-SubCell"/>
</dbReference>
<gene>
    <name evidence="8" type="primary">mxaG</name>
    <name evidence="8" type="ORF">Maq22A_1p33175</name>
</gene>
<geneLocation type="plasmid" evidence="9">
    <name>pMaq22A_1p DNA</name>
</geneLocation>
<dbReference type="PANTHER" id="PTHR33751">
    <property type="entry name" value="CBB3-TYPE CYTOCHROME C OXIDASE SUBUNIT FIXP"/>
    <property type="match status" value="1"/>
</dbReference>
<evidence type="ECO:0000256" key="2">
    <source>
        <dbReference type="ARBA" id="ARBA00022723"/>
    </source>
</evidence>
<comment type="subcellular location">
    <subcellularLocation>
        <location evidence="4">Periplasm</location>
    </subcellularLocation>
</comment>
<dbReference type="GO" id="GO:0009055">
    <property type="term" value="F:electron transfer activity"/>
    <property type="evidence" value="ECO:0007669"/>
    <property type="project" value="UniProtKB-UniRule"/>
</dbReference>
<dbReference type="GO" id="GO:0005506">
    <property type="term" value="F:iron ion binding"/>
    <property type="evidence" value="ECO:0007669"/>
    <property type="project" value="UniProtKB-UniRule"/>
</dbReference>
<dbReference type="PROSITE" id="PS51007">
    <property type="entry name" value="CYTC"/>
    <property type="match status" value="1"/>
</dbReference>
<keyword evidence="4" id="KW-0485">Methanol utilization</keyword>
<feature type="binding site" description="covalent" evidence="5">
    <location>
        <position position="93"/>
    </location>
    <ligand>
        <name>heme c</name>
        <dbReference type="ChEBI" id="CHEBI:61717"/>
    </ligand>
</feature>
<dbReference type="NCBIfam" id="TIGR03872">
    <property type="entry name" value="cytochrome_MoxG"/>
    <property type="match status" value="1"/>
</dbReference>
<dbReference type="Pfam" id="PF13442">
    <property type="entry name" value="Cytochrome_CBB3"/>
    <property type="match status" value="1"/>
</dbReference>
<dbReference type="PATRIC" id="fig|270351.10.peg.5953"/>
<feature type="binding site" description="covalent" evidence="5">
    <location>
        <position position="90"/>
    </location>
    <ligand>
        <name>heme c</name>
        <dbReference type="ChEBI" id="CHEBI:61717"/>
    </ligand>
</feature>
<dbReference type="GO" id="GO:0020037">
    <property type="term" value="F:heme binding"/>
    <property type="evidence" value="ECO:0007669"/>
    <property type="project" value="UniProtKB-UniRule"/>
</dbReference>
<name>A0A0C6FKD8_9HYPH</name>
<proteinExistence type="predicted"/>
<keyword evidence="2 4" id="KW-0479">Metal-binding</keyword>
<dbReference type="PIRSF" id="PIRSF000008">
    <property type="entry name" value="Cytochrome_c551i"/>
    <property type="match status" value="1"/>
</dbReference>
<dbReference type="EMBL" id="AP014705">
    <property type="protein sequence ID" value="BAQ48933.1"/>
    <property type="molecule type" value="Genomic_DNA"/>
</dbReference>
<feature type="binding site" description="axial binding residue" evidence="6">
    <location>
        <position position="94"/>
    </location>
    <ligand>
        <name>heme c</name>
        <dbReference type="ChEBI" id="CHEBI:61717"/>
    </ligand>
    <ligandPart>
        <name>Fe</name>
        <dbReference type="ChEBI" id="CHEBI:18248"/>
    </ligandPart>
</feature>
<dbReference type="OrthoDB" id="9779283at2"/>
<dbReference type="Proteomes" id="UP000061432">
    <property type="component" value="Plasmid pMaq22A_1p"/>
</dbReference>
<dbReference type="InterPro" id="IPR036909">
    <property type="entry name" value="Cyt_c-like_dom_sf"/>
</dbReference>
<dbReference type="InterPro" id="IPR009056">
    <property type="entry name" value="Cyt_c-like_dom"/>
</dbReference>
<evidence type="ECO:0000256" key="6">
    <source>
        <dbReference type="PIRSR" id="PIRSR000008-2"/>
    </source>
</evidence>
<dbReference type="RefSeq" id="WP_060850102.1">
    <property type="nucleotide sequence ID" value="NZ_AP014705.1"/>
</dbReference>
<reference evidence="8 9" key="1">
    <citation type="journal article" date="2015" name="Genome Announc.">
        <title>Complete Genome Sequence of Methylobacterium aquaticum Strain 22A, Isolated from Racomitrium japonicum Moss.</title>
        <authorList>
            <person name="Tani A."/>
            <person name="Ogura Y."/>
            <person name="Hayashi T."/>
            <person name="Kimbara K."/>
        </authorList>
    </citation>
    <scope>NUCLEOTIDE SEQUENCE [LARGE SCALE GENOMIC DNA]</scope>
    <source>
        <strain evidence="8 9">MA-22A</strain>
        <plasmid evidence="9">Plasmid pMaq22A_1p DNA</plasmid>
    </source>
</reference>
<keyword evidence="8" id="KW-0614">Plasmid</keyword>
<evidence type="ECO:0000313" key="9">
    <source>
        <dbReference type="Proteomes" id="UP000061432"/>
    </source>
</evidence>
<dbReference type="Gene3D" id="1.10.760.10">
    <property type="entry name" value="Cytochrome c-like domain"/>
    <property type="match status" value="1"/>
</dbReference>
<keyword evidence="4" id="KW-0813">Transport</keyword>
<keyword evidence="4" id="KW-0574">Periplasm</keyword>
<accession>A0A0C6FKD8</accession>
<keyword evidence="4" id="KW-0249">Electron transport</keyword>
<feature type="domain" description="Cytochrome c" evidence="7">
    <location>
        <begin position="77"/>
        <end position="157"/>
    </location>
</feature>
<dbReference type="PANTHER" id="PTHR33751:SF1">
    <property type="entry name" value="CBB3-TYPE CYTOCHROME C OXIDASE SUBUNIT FIXP"/>
    <property type="match status" value="1"/>
</dbReference>
<evidence type="ECO:0000256" key="4">
    <source>
        <dbReference type="PIRNR" id="PIRNR000008"/>
    </source>
</evidence>
<evidence type="ECO:0000256" key="5">
    <source>
        <dbReference type="PIRSR" id="PIRSR000008-1"/>
    </source>
</evidence>
<comment type="function">
    <text evidence="4">Electron acceptor for MDH. Acts in methanol oxidation.</text>
</comment>
<evidence type="ECO:0000259" key="7">
    <source>
        <dbReference type="PROSITE" id="PS51007"/>
    </source>
</evidence>
<organism evidence="8 9">
    <name type="scientific">Methylobacterium aquaticum</name>
    <dbReference type="NCBI Taxonomy" id="270351"/>
    <lineage>
        <taxon>Bacteria</taxon>
        <taxon>Pseudomonadati</taxon>
        <taxon>Pseudomonadota</taxon>
        <taxon>Alphaproteobacteria</taxon>
        <taxon>Hyphomicrobiales</taxon>
        <taxon>Methylobacteriaceae</taxon>
        <taxon>Methylobacterium</taxon>
    </lineage>
</organism>
<sequence>MIQRRTALGASFGLVIVIAGIGALPRPTTAQSSAVDLRNVVTGEKLDFSDVLPEGKDTPGVKQFLATGHNPYITDASCLKKGEQTFLAACSGCHGHIGEGKIGPGLADNYWTYPQNTTDAGLFSTVFGGANGQMGPHNESLTLDDMLQVTAWVRHLYSGPVADAEWLNDEQKKAYKPYKLGETFPDNPPGMCAKTGKS</sequence>
<comment type="PTM">
    <text evidence="5">Binds 1 heme c group covalently per subunit.</text>
</comment>
<dbReference type="SUPFAM" id="SSF46626">
    <property type="entry name" value="Cytochrome c"/>
    <property type="match status" value="1"/>
</dbReference>
<dbReference type="InterPro" id="IPR050597">
    <property type="entry name" value="Cytochrome_c_Oxidase_Subunit"/>
</dbReference>
<dbReference type="AlphaFoldDB" id="A0A0C6FKD8"/>
<dbReference type="KEGG" id="maqu:Maq22A_1p33175"/>
<evidence type="ECO:0000256" key="1">
    <source>
        <dbReference type="ARBA" id="ARBA00022617"/>
    </source>
</evidence>
<evidence type="ECO:0000313" key="8">
    <source>
        <dbReference type="EMBL" id="BAQ48933.1"/>
    </source>
</evidence>
<keyword evidence="1 4" id="KW-0349">Heme</keyword>